<dbReference type="InterPro" id="IPR038770">
    <property type="entry name" value="Na+/solute_symporter_sf"/>
</dbReference>
<dbReference type="AlphaFoldDB" id="A0A2S3W666"/>
<dbReference type="NCBIfam" id="TIGR00932">
    <property type="entry name" value="2a37"/>
    <property type="match status" value="1"/>
</dbReference>
<dbReference type="Gene3D" id="3.40.50.720">
    <property type="entry name" value="NAD(P)-binding Rossmann-like Domain"/>
    <property type="match status" value="1"/>
</dbReference>
<feature type="transmembrane region" description="Helical" evidence="9">
    <location>
        <begin position="372"/>
        <end position="391"/>
    </location>
</feature>
<comment type="similarity">
    <text evidence="2">Belongs to the monovalent cation:proton antiporter 2 (CPA2) transporter (TC 2.A.37) family.</text>
</comment>
<feature type="transmembrane region" description="Helical" evidence="9">
    <location>
        <begin position="231"/>
        <end position="264"/>
    </location>
</feature>
<keyword evidence="4" id="KW-0050">Antiport</keyword>
<comment type="subcellular location">
    <subcellularLocation>
        <location evidence="1">Membrane</location>
        <topology evidence="1">Multi-pass membrane protein</topology>
    </subcellularLocation>
</comment>
<feature type="transmembrane region" description="Helical" evidence="9">
    <location>
        <begin position="32"/>
        <end position="50"/>
    </location>
</feature>
<proteinExistence type="inferred from homology"/>
<reference evidence="11 12" key="1">
    <citation type="submission" date="2018-01" db="EMBL/GenBank/DDBJ databases">
        <title>Draft Genome Sequence of Komagataeibacter maltaceti LMG 1529, a Vinegar Producing Acetic Acid Bacterium Isolated from Malt Vinegar Brewery Acetifiers.</title>
        <authorList>
            <person name="Zhang Q."/>
            <person name="Hollensteiner J."/>
            <person name="Poehlein A."/>
            <person name="Daniel R."/>
        </authorList>
    </citation>
    <scope>NUCLEOTIDE SEQUENCE [LARGE SCALE GENOMIC DNA]</scope>
    <source>
        <strain evidence="11 12">LMG 1529</strain>
    </source>
</reference>
<evidence type="ECO:0000313" key="12">
    <source>
        <dbReference type="Proteomes" id="UP000237344"/>
    </source>
</evidence>
<dbReference type="PANTHER" id="PTHR42751:SF1">
    <property type="entry name" value="CATION_PROTON ANTIPORTER YBAL-RELATED"/>
    <property type="match status" value="1"/>
</dbReference>
<dbReference type="InterPro" id="IPR003148">
    <property type="entry name" value="RCK_N"/>
</dbReference>
<dbReference type="GO" id="GO:0008324">
    <property type="term" value="F:monoatomic cation transmembrane transporter activity"/>
    <property type="evidence" value="ECO:0007669"/>
    <property type="project" value="InterPro"/>
</dbReference>
<dbReference type="GO" id="GO:1902600">
    <property type="term" value="P:proton transmembrane transport"/>
    <property type="evidence" value="ECO:0007669"/>
    <property type="project" value="InterPro"/>
</dbReference>
<dbReference type="Pfam" id="PF00999">
    <property type="entry name" value="Na_H_Exchanger"/>
    <property type="match status" value="1"/>
</dbReference>
<dbReference type="RefSeq" id="WP_110093905.1">
    <property type="nucleotide sequence ID" value="NZ_NKUE01000003.1"/>
</dbReference>
<dbReference type="InterPro" id="IPR006153">
    <property type="entry name" value="Cation/H_exchanger_TM"/>
</dbReference>
<dbReference type="GO" id="GO:0015297">
    <property type="term" value="F:antiporter activity"/>
    <property type="evidence" value="ECO:0007669"/>
    <property type="project" value="UniProtKB-KW"/>
</dbReference>
<keyword evidence="7" id="KW-0406">Ion transport</keyword>
<feature type="transmembrane region" description="Helical" evidence="9">
    <location>
        <begin position="56"/>
        <end position="74"/>
    </location>
</feature>
<evidence type="ECO:0000256" key="8">
    <source>
        <dbReference type="ARBA" id="ARBA00023136"/>
    </source>
</evidence>
<comment type="caution">
    <text evidence="11">The sequence shown here is derived from an EMBL/GenBank/DDBJ whole genome shotgun (WGS) entry which is preliminary data.</text>
</comment>
<name>A0A2S3W666_9PROT</name>
<keyword evidence="12" id="KW-1185">Reference proteome</keyword>
<dbReference type="Proteomes" id="UP000237344">
    <property type="component" value="Unassembled WGS sequence"/>
</dbReference>
<dbReference type="SUPFAM" id="SSF51735">
    <property type="entry name" value="NAD(P)-binding Rossmann-fold domains"/>
    <property type="match status" value="1"/>
</dbReference>
<feature type="transmembrane region" description="Helical" evidence="9">
    <location>
        <begin position="310"/>
        <end position="331"/>
    </location>
</feature>
<evidence type="ECO:0000313" key="11">
    <source>
        <dbReference type="EMBL" id="POF64327.1"/>
    </source>
</evidence>
<sequence length="564" mass="59297">MPHGSPLVTILVIGLGLAFVLGTVASRLGCSVLVGYLLAGIIIGPFTPGFVADQDLVPQLAEIGVILLMFGVGLHFSVNDLVSVRAIAIPGAMVQVVLSTVCGMLLAHLLGWSWGSGVVFGMTLAIASTVVLLRTLQEHRLMDTQRGHVAIGWLVIQDLLTVMVLVLLPVMAPLLKHDPHAAAPGAWQLVLAVALTIGKVAAFIALMLIVGRRLIPAMLHYVAHTGSRELFRLCVLAIALGVALTATEIFGVSFALGAFVAGMVLSESPLSQHAGAETLPLRDAFAVLFFISVGMLFNPGILLHHPLPLLGTLAVIMGATPVLTVVTLRLLRQPWQTALSVGAGLAQIGEFSFILAALGVQSGLLVERARDLVLGASILSILLNPVMVALVNRVNTALDRRARLRSGPAAPEDPVAALRGHAVLIGCGRVGSLVAEGLRADHVPLLVVEEADMQVRALRERGIDVMLGNAADPGLLPLLGLDRARILIVAIPDAFEAGEIIQQARGLSPELDIVARAHFDSAADYLSEYGASLVIMGEREIARAMLDYATRGTPSGGRADPSRI</sequence>
<dbReference type="PROSITE" id="PS51201">
    <property type="entry name" value="RCK_N"/>
    <property type="match status" value="1"/>
</dbReference>
<organism evidence="11 12">
    <name type="scientific">Novacetimonas maltaceti</name>
    <dbReference type="NCBI Taxonomy" id="1203393"/>
    <lineage>
        <taxon>Bacteria</taxon>
        <taxon>Pseudomonadati</taxon>
        <taxon>Pseudomonadota</taxon>
        <taxon>Alphaproteobacteria</taxon>
        <taxon>Acetobacterales</taxon>
        <taxon>Acetobacteraceae</taxon>
        <taxon>Novacetimonas</taxon>
    </lineage>
</organism>
<feature type="domain" description="RCK N-terminal" evidence="10">
    <location>
        <begin position="419"/>
        <end position="536"/>
    </location>
</feature>
<feature type="transmembrane region" description="Helical" evidence="9">
    <location>
        <begin position="284"/>
        <end position="303"/>
    </location>
</feature>
<dbReference type="OrthoDB" id="9781411at2"/>
<dbReference type="PANTHER" id="PTHR42751">
    <property type="entry name" value="SODIUM/HYDROGEN EXCHANGER FAMILY/TRKA DOMAIN PROTEIN"/>
    <property type="match status" value="1"/>
</dbReference>
<feature type="transmembrane region" description="Helical" evidence="9">
    <location>
        <begin position="337"/>
        <end position="360"/>
    </location>
</feature>
<dbReference type="Pfam" id="PF02254">
    <property type="entry name" value="TrkA_N"/>
    <property type="match status" value="1"/>
</dbReference>
<dbReference type="NCBIfam" id="NF007950">
    <property type="entry name" value="PRK10669.1"/>
    <property type="match status" value="1"/>
</dbReference>
<feature type="transmembrane region" description="Helical" evidence="9">
    <location>
        <begin position="154"/>
        <end position="175"/>
    </location>
</feature>
<dbReference type="Gene3D" id="1.20.1530.20">
    <property type="match status" value="1"/>
</dbReference>
<evidence type="ECO:0000256" key="4">
    <source>
        <dbReference type="ARBA" id="ARBA00022449"/>
    </source>
</evidence>
<feature type="transmembrane region" description="Helical" evidence="9">
    <location>
        <begin position="112"/>
        <end position="133"/>
    </location>
</feature>
<dbReference type="InterPro" id="IPR036291">
    <property type="entry name" value="NAD(P)-bd_dom_sf"/>
</dbReference>
<dbReference type="InterPro" id="IPR004771">
    <property type="entry name" value="K/H_exchanger"/>
</dbReference>
<evidence type="ECO:0000256" key="5">
    <source>
        <dbReference type="ARBA" id="ARBA00022692"/>
    </source>
</evidence>
<protein>
    <submittedName>
        <fullName evidence="11">Inner membrane protein YbaL</fullName>
    </submittedName>
</protein>
<accession>A0A2S3W666</accession>
<evidence type="ECO:0000256" key="7">
    <source>
        <dbReference type="ARBA" id="ARBA00023065"/>
    </source>
</evidence>
<evidence type="ECO:0000256" key="9">
    <source>
        <dbReference type="SAM" id="Phobius"/>
    </source>
</evidence>
<dbReference type="GO" id="GO:0016020">
    <property type="term" value="C:membrane"/>
    <property type="evidence" value="ECO:0007669"/>
    <property type="project" value="UniProtKB-SubCell"/>
</dbReference>
<dbReference type="GO" id="GO:0006813">
    <property type="term" value="P:potassium ion transport"/>
    <property type="evidence" value="ECO:0007669"/>
    <property type="project" value="InterPro"/>
</dbReference>
<keyword evidence="3" id="KW-0813">Transport</keyword>
<evidence type="ECO:0000256" key="1">
    <source>
        <dbReference type="ARBA" id="ARBA00004141"/>
    </source>
</evidence>
<evidence type="ECO:0000259" key="10">
    <source>
        <dbReference type="PROSITE" id="PS51201"/>
    </source>
</evidence>
<keyword evidence="5 9" id="KW-0812">Transmembrane</keyword>
<evidence type="ECO:0000256" key="6">
    <source>
        <dbReference type="ARBA" id="ARBA00022989"/>
    </source>
</evidence>
<keyword evidence="6 9" id="KW-1133">Transmembrane helix</keyword>
<evidence type="ECO:0000256" key="3">
    <source>
        <dbReference type="ARBA" id="ARBA00022448"/>
    </source>
</evidence>
<gene>
    <name evidence="11" type="primary">ybaL</name>
    <name evidence="11" type="ORF">KMAL_02220</name>
</gene>
<keyword evidence="8 9" id="KW-0472">Membrane</keyword>
<feature type="transmembrane region" description="Helical" evidence="9">
    <location>
        <begin position="187"/>
        <end position="210"/>
    </location>
</feature>
<dbReference type="EMBL" id="POTC01000001">
    <property type="protein sequence ID" value="POF64327.1"/>
    <property type="molecule type" value="Genomic_DNA"/>
</dbReference>
<feature type="transmembrane region" description="Helical" evidence="9">
    <location>
        <begin position="6"/>
        <end position="25"/>
    </location>
</feature>
<evidence type="ECO:0000256" key="2">
    <source>
        <dbReference type="ARBA" id="ARBA00005551"/>
    </source>
</evidence>
<feature type="transmembrane region" description="Helical" evidence="9">
    <location>
        <begin position="86"/>
        <end position="106"/>
    </location>
</feature>